<dbReference type="AlphaFoldDB" id="A0A0S4FLY1"/>
<dbReference type="CDD" id="cd17521">
    <property type="entry name" value="RMtype1_S_Sau13435ORF2165P_TRD2-CR2_like"/>
    <property type="match status" value="1"/>
</dbReference>
<keyword evidence="2" id="KW-0680">Restriction system</keyword>
<dbReference type="GeneID" id="26738613"/>
<dbReference type="PATRIC" id="fig|2162.10.peg.361"/>
<evidence type="ECO:0000256" key="1">
    <source>
        <dbReference type="ARBA" id="ARBA00010923"/>
    </source>
</evidence>
<keyword evidence="6" id="KW-1185">Reference proteome</keyword>
<dbReference type="Proteomes" id="UP000062768">
    <property type="component" value="Chromosome I"/>
</dbReference>
<dbReference type="EMBL" id="LN734822">
    <property type="protein sequence ID" value="CEL23999.1"/>
    <property type="molecule type" value="Genomic_DNA"/>
</dbReference>
<dbReference type="CDD" id="cd17245">
    <property type="entry name" value="RMtype1_S_TteMORF1547P-TRD2-CR2_Aco12261I-TRD1-CR1_like"/>
    <property type="match status" value="1"/>
</dbReference>
<feature type="domain" description="Type I restriction modification DNA specificity" evidence="4">
    <location>
        <begin position="13"/>
        <end position="174"/>
    </location>
</feature>
<dbReference type="Pfam" id="PF01420">
    <property type="entry name" value="Methylase_S"/>
    <property type="match status" value="2"/>
</dbReference>
<dbReference type="RefSeq" id="WP_060537345.1">
    <property type="nucleotide sequence ID" value="NZ_LN734822.1"/>
</dbReference>
<protein>
    <recommendedName>
        <fullName evidence="4">Type I restriction modification DNA specificity domain-containing protein</fullName>
    </recommendedName>
</protein>
<organism evidence="5 6">
    <name type="scientific">Methanobacterium formicicum</name>
    <dbReference type="NCBI Taxonomy" id="2162"/>
    <lineage>
        <taxon>Archaea</taxon>
        <taxon>Methanobacteriati</taxon>
        <taxon>Methanobacteriota</taxon>
        <taxon>Methanomada group</taxon>
        <taxon>Methanobacteria</taxon>
        <taxon>Methanobacteriales</taxon>
        <taxon>Methanobacteriaceae</taxon>
        <taxon>Methanobacterium</taxon>
    </lineage>
</organism>
<evidence type="ECO:0000259" key="4">
    <source>
        <dbReference type="Pfam" id="PF01420"/>
    </source>
</evidence>
<evidence type="ECO:0000313" key="6">
    <source>
        <dbReference type="Proteomes" id="UP000062768"/>
    </source>
</evidence>
<dbReference type="GO" id="GO:0009307">
    <property type="term" value="P:DNA restriction-modification system"/>
    <property type="evidence" value="ECO:0007669"/>
    <property type="project" value="UniProtKB-KW"/>
</dbReference>
<keyword evidence="3" id="KW-0238">DNA-binding</keyword>
<dbReference type="PANTHER" id="PTHR30408">
    <property type="entry name" value="TYPE-1 RESTRICTION ENZYME ECOKI SPECIFICITY PROTEIN"/>
    <property type="match status" value="1"/>
</dbReference>
<proteinExistence type="inferred from homology"/>
<evidence type="ECO:0000256" key="3">
    <source>
        <dbReference type="ARBA" id="ARBA00023125"/>
    </source>
</evidence>
<accession>A0A0S4FLY1</accession>
<dbReference type="Gene3D" id="3.90.220.20">
    <property type="entry name" value="DNA methylase specificity domains"/>
    <property type="match status" value="2"/>
</dbReference>
<name>A0A0S4FLY1_METFO</name>
<dbReference type="InterPro" id="IPR044946">
    <property type="entry name" value="Restrct_endonuc_typeI_TRD_sf"/>
</dbReference>
<reference evidence="5" key="1">
    <citation type="submission" date="2014-09" db="EMBL/GenBank/DDBJ databases">
        <authorList>
            <person name="Wibberg D."/>
        </authorList>
    </citation>
    <scope>NUCLEOTIDE SEQUENCE [LARGE SCALE GENOMIC DNA]</scope>
    <source>
        <strain evidence="5">Mb9</strain>
    </source>
</reference>
<dbReference type="PANTHER" id="PTHR30408:SF12">
    <property type="entry name" value="TYPE I RESTRICTION ENZYME MJAVIII SPECIFICITY SUBUNIT"/>
    <property type="match status" value="1"/>
</dbReference>
<sequence length="412" mass="46613">MEYKDTPVGMIPMNWDIFRLGDEEISTLIMGQSPPSSTYNKEGNGLPFLQGKAEFGDMNPNPILSCTDPMKIAEKDDLLLSIRAPVGEVNIATEKYCIGRGLAAIRTKKDKLNNIFLFNYIKMSGRRFEVLSTGSTFKAVKKGDIENFIIPVPPLSEQQKIAEILSTTDEAIQKSDEIIAKTEHLKKGMMQKLLTEGIGHDEFKDTVIGPLPVNWELLELKDVGNFQYGFTASAQEHDTGVRFLRITDIAEDGTIKWNKVPYCSVNPNIFKKYELSFGDIVFARLGATSGKAGFIEQNDLKSIFASYLIRLKVHEDINSKLIFYMVQSSIYWSQVLRQREGQLKKGMNANMLSHIKIPLPVDISEQQKIAEILSNIDEFRLKEVKRKLKLQKIKKGLMNDLLTGRKRVQVNN</sequence>
<feature type="domain" description="Type I restriction modification DNA specificity" evidence="4">
    <location>
        <begin position="212"/>
        <end position="389"/>
    </location>
</feature>
<comment type="similarity">
    <text evidence="1">Belongs to the type-I restriction system S methylase family.</text>
</comment>
<evidence type="ECO:0000256" key="2">
    <source>
        <dbReference type="ARBA" id="ARBA00022747"/>
    </source>
</evidence>
<dbReference type="GO" id="GO:0003677">
    <property type="term" value="F:DNA binding"/>
    <property type="evidence" value="ECO:0007669"/>
    <property type="project" value="UniProtKB-KW"/>
</dbReference>
<dbReference type="InterPro" id="IPR000055">
    <property type="entry name" value="Restrct_endonuc_typeI_TRD"/>
</dbReference>
<evidence type="ECO:0000313" key="5">
    <source>
        <dbReference type="EMBL" id="CEL23999.1"/>
    </source>
</evidence>
<dbReference type="REBASE" id="132155">
    <property type="entry name" value="S.MfoMb9ORF350P"/>
</dbReference>
<gene>
    <name evidence="5" type="ORF">MB9_0351</name>
</gene>
<dbReference type="SUPFAM" id="SSF116734">
    <property type="entry name" value="DNA methylase specificity domain"/>
    <property type="match status" value="2"/>
</dbReference>
<dbReference type="InterPro" id="IPR052021">
    <property type="entry name" value="Type-I_RS_S_subunit"/>
</dbReference>